<dbReference type="InterPro" id="IPR021288">
    <property type="entry name" value="Surface_antigen"/>
</dbReference>
<keyword evidence="3" id="KW-1185">Reference proteome</keyword>
<feature type="chain" id="PRO_5013357007" evidence="1">
    <location>
        <begin position="16"/>
        <end position="241"/>
    </location>
</feature>
<dbReference type="AlphaFoldDB" id="U6G8A5"/>
<dbReference type="Proteomes" id="UP000018201">
    <property type="component" value="Unassembled WGS sequence"/>
</dbReference>
<gene>
    <name evidence="2" type="ORF">EPH_0003620</name>
</gene>
<dbReference type="VEuPathDB" id="ToxoDB:EPH_0003620"/>
<evidence type="ECO:0000313" key="3">
    <source>
        <dbReference type="Proteomes" id="UP000018201"/>
    </source>
</evidence>
<evidence type="ECO:0000313" key="2">
    <source>
        <dbReference type="EMBL" id="CDI74849.1"/>
    </source>
</evidence>
<dbReference type="Pfam" id="PF11054">
    <property type="entry name" value="Surface_antigen"/>
    <property type="match status" value="1"/>
</dbReference>
<feature type="signal peptide" evidence="1">
    <location>
        <begin position="1"/>
        <end position="15"/>
    </location>
</feature>
<protein>
    <submittedName>
        <fullName evidence="2">SAG family member</fullName>
    </submittedName>
</protein>
<reference evidence="2" key="2">
    <citation type="submission" date="2013-10" db="EMBL/GenBank/DDBJ databases">
        <authorList>
            <person name="Aslett M."/>
        </authorList>
    </citation>
    <scope>NUCLEOTIDE SEQUENCE [LARGE SCALE GENOMIC DNA]</scope>
    <source>
        <strain evidence="2">Houghton</strain>
    </source>
</reference>
<name>U6G8A5_9EIME</name>
<keyword evidence="1" id="KW-0732">Signal</keyword>
<dbReference type="OrthoDB" id="346254at2759"/>
<proteinExistence type="predicted"/>
<organism evidence="2 3">
    <name type="scientific">Eimeria praecox</name>
    <dbReference type="NCBI Taxonomy" id="51316"/>
    <lineage>
        <taxon>Eukaryota</taxon>
        <taxon>Sar</taxon>
        <taxon>Alveolata</taxon>
        <taxon>Apicomplexa</taxon>
        <taxon>Conoidasida</taxon>
        <taxon>Coccidia</taxon>
        <taxon>Eucoccidiorida</taxon>
        <taxon>Eimeriorina</taxon>
        <taxon>Eimeriidae</taxon>
        <taxon>Eimeria</taxon>
    </lineage>
</organism>
<evidence type="ECO:0000256" key="1">
    <source>
        <dbReference type="SAM" id="SignalP"/>
    </source>
</evidence>
<dbReference type="EMBL" id="HG690569">
    <property type="protein sequence ID" value="CDI74849.1"/>
    <property type="molecule type" value="Genomic_DNA"/>
</dbReference>
<accession>U6G8A5</accession>
<reference evidence="2" key="1">
    <citation type="submission" date="2013-10" db="EMBL/GenBank/DDBJ databases">
        <title>Genomic analysis of the causative agents of coccidiosis in chickens.</title>
        <authorList>
            <person name="Reid A.J."/>
            <person name="Blake D."/>
            <person name="Billington K."/>
            <person name="Browne H."/>
            <person name="Dunn M."/>
            <person name="Hung S."/>
            <person name="Kawahara F."/>
            <person name="Miranda-Saavedra D."/>
            <person name="Mourier T."/>
            <person name="Nagra H."/>
            <person name="Otto T.D."/>
            <person name="Rawlings N."/>
            <person name="Sanchez A."/>
            <person name="Sanders M."/>
            <person name="Subramaniam C."/>
            <person name="Tay Y."/>
            <person name="Dear P."/>
            <person name="Doerig C."/>
            <person name="Gruber A."/>
            <person name="Parkinson J."/>
            <person name="Shirley M."/>
            <person name="Wan K.L."/>
            <person name="Berriman M."/>
            <person name="Tomley F."/>
            <person name="Pain A."/>
        </authorList>
    </citation>
    <scope>NUCLEOTIDE SEQUENCE [LARGE SCALE GENOMIC DNA]</scope>
    <source>
        <strain evidence="2">Houghton</strain>
    </source>
</reference>
<sequence>MVRLLLLSLAAAATALLDTEGAAAATQAKNSATRIPAQLAQLQLGKEKTEILPITTDGSTPAEDYVNKVCGAMKAGKVPDGVTADSGEGKLVGTYAYAVQDGDEGDCNAAVKYWKEALKNFSGIPPVYTSNQTPYDNPQNISFISLFNPKSNPKVDCAYFVCPADVAESSSQRTSSDPSTETDKKGLKAVLCITTPSALEATKAPYTQDQWNNITAAVNSGSAAAPALLLLIAAALGVSFF</sequence>